<accession>A0AAE0BUT0</accession>
<comment type="caution">
    <text evidence="1">The sequence shown here is derived from an EMBL/GenBank/DDBJ whole genome shotgun (WGS) entry which is preliminary data.</text>
</comment>
<proteinExistence type="predicted"/>
<name>A0AAE0BUT0_9CHLO</name>
<gene>
    <name evidence="1" type="ORF">CYMTET_47757</name>
</gene>
<dbReference type="Proteomes" id="UP001190700">
    <property type="component" value="Unassembled WGS sequence"/>
</dbReference>
<dbReference type="AlphaFoldDB" id="A0AAE0BUT0"/>
<organism evidence="1 2">
    <name type="scientific">Cymbomonas tetramitiformis</name>
    <dbReference type="NCBI Taxonomy" id="36881"/>
    <lineage>
        <taxon>Eukaryota</taxon>
        <taxon>Viridiplantae</taxon>
        <taxon>Chlorophyta</taxon>
        <taxon>Pyramimonadophyceae</taxon>
        <taxon>Pyramimonadales</taxon>
        <taxon>Pyramimonadaceae</taxon>
        <taxon>Cymbomonas</taxon>
    </lineage>
</organism>
<dbReference type="EMBL" id="LGRX02033150">
    <property type="protein sequence ID" value="KAK3242598.1"/>
    <property type="molecule type" value="Genomic_DNA"/>
</dbReference>
<reference evidence="1 2" key="1">
    <citation type="journal article" date="2015" name="Genome Biol. Evol.">
        <title>Comparative Genomics of a Bacterivorous Green Alga Reveals Evolutionary Causalities and Consequences of Phago-Mixotrophic Mode of Nutrition.</title>
        <authorList>
            <person name="Burns J.A."/>
            <person name="Paasch A."/>
            <person name="Narechania A."/>
            <person name="Kim E."/>
        </authorList>
    </citation>
    <scope>NUCLEOTIDE SEQUENCE [LARGE SCALE GENOMIC DNA]</scope>
    <source>
        <strain evidence="1 2">PLY_AMNH</strain>
    </source>
</reference>
<evidence type="ECO:0000313" key="2">
    <source>
        <dbReference type="Proteomes" id="UP001190700"/>
    </source>
</evidence>
<protein>
    <submittedName>
        <fullName evidence="1">Uncharacterized protein</fullName>
    </submittedName>
</protein>
<keyword evidence="2" id="KW-1185">Reference proteome</keyword>
<evidence type="ECO:0000313" key="1">
    <source>
        <dbReference type="EMBL" id="KAK3242598.1"/>
    </source>
</evidence>
<sequence length="428" mass="47915">MSCTHTYDRFNRCEWKSINKLVGGTFRVANYCFNGSSSKDDTEIDVKVKKVELRKGPKGTYRVVLYVKAADDGNTYRLPDWSLFTSTNGFLPSRRASITNTETYEEGQKRNRLFAKACLTHRVSSATVLDGPGGNTASCLPSSVKTIYQVNNDATTCIALGMKGYTPIFTKLVGSRNGGSQKNVKGVYEMLWYAHNRPSCVKPIALNASNVQAMALDIYGVWKPMYDEVLLGIERRGRVRVLLLTYSVRNSYAHPQLPCSYRLTSHGQRAHTRWMIVESITPSKAGARGSAQKRDPEFSDSDTVVYYDIAGMTEGTLALCASSKLDLSDEYCFRLNSESRPTHYIQVLCRNLRDGTLLCRYLKPRARTHGKYFCDNAFVIDEDSPMVAWCEHAALDILLAWDSDPEDEKLSIPSSLETQALEACRALS</sequence>